<protein>
    <submittedName>
        <fullName evidence="1">Uncharacterized protein</fullName>
    </submittedName>
</protein>
<dbReference type="AlphaFoldDB" id="A0ABD0JIJ9"/>
<dbReference type="EMBL" id="JACVVK020000426">
    <property type="protein sequence ID" value="KAK7474774.1"/>
    <property type="molecule type" value="Genomic_DNA"/>
</dbReference>
<comment type="caution">
    <text evidence="1">The sequence shown here is derived from an EMBL/GenBank/DDBJ whole genome shotgun (WGS) entry which is preliminary data.</text>
</comment>
<dbReference type="Proteomes" id="UP001519460">
    <property type="component" value="Unassembled WGS sequence"/>
</dbReference>
<organism evidence="1 2">
    <name type="scientific">Batillaria attramentaria</name>
    <dbReference type="NCBI Taxonomy" id="370345"/>
    <lineage>
        <taxon>Eukaryota</taxon>
        <taxon>Metazoa</taxon>
        <taxon>Spiralia</taxon>
        <taxon>Lophotrochozoa</taxon>
        <taxon>Mollusca</taxon>
        <taxon>Gastropoda</taxon>
        <taxon>Caenogastropoda</taxon>
        <taxon>Sorbeoconcha</taxon>
        <taxon>Cerithioidea</taxon>
        <taxon>Batillariidae</taxon>
        <taxon>Batillaria</taxon>
    </lineage>
</organism>
<evidence type="ECO:0000313" key="1">
    <source>
        <dbReference type="EMBL" id="KAK7474774.1"/>
    </source>
</evidence>
<gene>
    <name evidence="1" type="ORF">BaRGS_00034006</name>
</gene>
<accession>A0ABD0JIJ9</accession>
<proteinExistence type="predicted"/>
<sequence>MDCPADHCCRDPFSKDVLVADIFGFVHDLGGARRGQCVAGQAKPGEQCDFRCGCPAGYECYRPLTGVCCPPSTCITVDEANANREKWRCARYLPVRRRRESPLINKLLTTMMPNCPALPPAIMPQIGSLESPLQPPKGSMP</sequence>
<reference evidence="1 2" key="1">
    <citation type="journal article" date="2023" name="Sci. Data">
        <title>Genome assembly of the Korean intertidal mud-creeper Batillaria attramentaria.</title>
        <authorList>
            <person name="Patra A.K."/>
            <person name="Ho P.T."/>
            <person name="Jun S."/>
            <person name="Lee S.J."/>
            <person name="Kim Y."/>
            <person name="Won Y.J."/>
        </authorList>
    </citation>
    <scope>NUCLEOTIDE SEQUENCE [LARGE SCALE GENOMIC DNA]</scope>
    <source>
        <strain evidence="1">Wonlab-2016</strain>
    </source>
</reference>
<name>A0ABD0JIJ9_9CAEN</name>
<keyword evidence="2" id="KW-1185">Reference proteome</keyword>
<evidence type="ECO:0000313" key="2">
    <source>
        <dbReference type="Proteomes" id="UP001519460"/>
    </source>
</evidence>